<dbReference type="STRING" id="866771.HMPREF9296_0231"/>
<proteinExistence type="predicted"/>
<gene>
    <name evidence="1" type="ORF">HMPREF9296_0231</name>
</gene>
<dbReference type="EMBL" id="AEDO01000051">
    <property type="protein sequence ID" value="EFL45319.1"/>
    <property type="molecule type" value="Genomic_DNA"/>
</dbReference>
<evidence type="ECO:0000313" key="1">
    <source>
        <dbReference type="EMBL" id="EFL45319.1"/>
    </source>
</evidence>
<protein>
    <submittedName>
        <fullName evidence="1">Uncharacterized protein</fullName>
    </submittedName>
</protein>
<evidence type="ECO:0000313" key="2">
    <source>
        <dbReference type="Proteomes" id="UP000003610"/>
    </source>
</evidence>
<accession>E1KT38</accession>
<comment type="caution">
    <text evidence="1">The sequence shown here is derived from an EMBL/GenBank/DDBJ whole genome shotgun (WGS) entry which is preliminary data.</text>
</comment>
<name>E1KT38_9BACT</name>
<reference evidence="1 2" key="1">
    <citation type="submission" date="2010-08" db="EMBL/GenBank/DDBJ databases">
        <authorList>
            <person name="Durkin A.S."/>
            <person name="Madupu R."/>
            <person name="Torralba M."/>
            <person name="Gillis M."/>
            <person name="Methe B."/>
            <person name="Sutton G."/>
            <person name="Nelson K.E."/>
        </authorList>
    </citation>
    <scope>NUCLEOTIDE SEQUENCE [LARGE SCALE GENOMIC DNA]</scope>
    <source>
        <strain evidence="1 2">FB035-09AN</strain>
    </source>
</reference>
<organism evidence="1 2">
    <name type="scientific">Prevotella disiens FB035-09AN</name>
    <dbReference type="NCBI Taxonomy" id="866771"/>
    <lineage>
        <taxon>Bacteria</taxon>
        <taxon>Pseudomonadati</taxon>
        <taxon>Bacteroidota</taxon>
        <taxon>Bacteroidia</taxon>
        <taxon>Bacteroidales</taxon>
        <taxon>Prevotellaceae</taxon>
        <taxon>Prevotella</taxon>
    </lineage>
</organism>
<dbReference type="AlphaFoldDB" id="E1KT38"/>
<dbReference type="Proteomes" id="UP000003610">
    <property type="component" value="Unassembled WGS sequence"/>
</dbReference>
<sequence>MPYLIILSFNNVYFFSQKRNRVCFEFTNYAKNEAVNL</sequence>